<feature type="compositionally biased region" description="Polar residues" evidence="1">
    <location>
        <begin position="250"/>
        <end position="260"/>
    </location>
</feature>
<name>G2QM47_THET4</name>
<organism evidence="2 3">
    <name type="scientific">Thermothelomyces thermophilus (strain ATCC 42464 / BCRC 31852 / DSM 1799)</name>
    <name type="common">Sporotrichum thermophile</name>
    <dbReference type="NCBI Taxonomy" id="573729"/>
    <lineage>
        <taxon>Eukaryota</taxon>
        <taxon>Fungi</taxon>
        <taxon>Dikarya</taxon>
        <taxon>Ascomycota</taxon>
        <taxon>Pezizomycotina</taxon>
        <taxon>Sordariomycetes</taxon>
        <taxon>Sordariomycetidae</taxon>
        <taxon>Sordariales</taxon>
        <taxon>Chaetomiaceae</taxon>
        <taxon>Thermothelomyces</taxon>
    </lineage>
</organism>
<evidence type="ECO:0000313" key="3">
    <source>
        <dbReference type="Proteomes" id="UP000007322"/>
    </source>
</evidence>
<dbReference type="OrthoDB" id="4581101at2759"/>
<dbReference type="EMBL" id="CP003007">
    <property type="protein sequence ID" value="AEO61027.1"/>
    <property type="molecule type" value="Genomic_DNA"/>
</dbReference>
<evidence type="ECO:0000256" key="1">
    <source>
        <dbReference type="SAM" id="MobiDB-lite"/>
    </source>
</evidence>
<evidence type="ECO:0000313" key="2">
    <source>
        <dbReference type="EMBL" id="AEO61027.1"/>
    </source>
</evidence>
<dbReference type="VEuPathDB" id="FungiDB:MYCTH_89959"/>
<feature type="compositionally biased region" description="Basic and acidic residues" evidence="1">
    <location>
        <begin position="180"/>
        <end position="198"/>
    </location>
</feature>
<dbReference type="GeneID" id="11514487"/>
<dbReference type="AlphaFoldDB" id="G2QM47"/>
<accession>G2QM47</accession>
<dbReference type="eggNOG" id="ENOG502RNRM">
    <property type="taxonomic scope" value="Eukaryota"/>
</dbReference>
<feature type="region of interest" description="Disordered" evidence="1">
    <location>
        <begin position="8"/>
        <end position="33"/>
    </location>
</feature>
<dbReference type="InParanoid" id="G2QM47"/>
<feature type="compositionally biased region" description="Low complexity" evidence="1">
    <location>
        <begin position="447"/>
        <end position="464"/>
    </location>
</feature>
<feature type="compositionally biased region" description="Basic and acidic residues" evidence="1">
    <location>
        <begin position="89"/>
        <end position="112"/>
    </location>
</feature>
<keyword evidence="3" id="KW-1185">Reference proteome</keyword>
<feature type="region of interest" description="Disordered" evidence="1">
    <location>
        <begin position="89"/>
        <end position="142"/>
    </location>
</feature>
<feature type="compositionally biased region" description="Basic and acidic residues" evidence="1">
    <location>
        <begin position="220"/>
        <end position="230"/>
    </location>
</feature>
<feature type="region of interest" description="Disordered" evidence="1">
    <location>
        <begin position="171"/>
        <end position="315"/>
    </location>
</feature>
<dbReference type="RefSeq" id="XP_003666272.1">
    <property type="nucleotide sequence ID" value="XM_003666224.1"/>
</dbReference>
<sequence length="495" mass="54377">MPSVLSLFRHSRDMPRPVQAGDDGQRTVAKKRRSRFSMVIPGSSSRTARKSAPFDSALEPLEWKGAAMAADVPELPSFPLYQHFASTRHLSDSHQRRQRYYEKSEPRGDRRLSRAATVSDFHSLRPQSELIPRKSDVTTLSTNAPPACDRAVELARLYRSILPDFRTICEEEEEKEEDEEKKKGETRENEGGRREREAGGYGGQRPKNGSLGAASTQGVTEKERDRRKDGGLCPETHAGEPPHRPAGGCSSLTAGASKTSAVKHHKFPDGAAQRHQHHRPSDPNTPGQSKHAWPLPIRPLPPSSSPQTTATPETTEAGLVRETENEHDDRSILSQHSTVGLQICTELLVDRLIRALGLQRRHERGGHAGPSSHGRVDEGFKVIGEKEMEREEGDGTEHRESSSKQLEMLLLIEAYEGLLGCCRRETAATAATMTTKTESVEAGAGGNNAAQPGADRSSSSSSSSRPVAEAVPILEHWLETLHALYEATFEERGEA</sequence>
<protein>
    <submittedName>
        <fullName evidence="2">Uncharacterized protein</fullName>
    </submittedName>
</protein>
<feature type="region of interest" description="Disordered" evidence="1">
    <location>
        <begin position="433"/>
        <end position="468"/>
    </location>
</feature>
<dbReference type="KEGG" id="mtm:MYCTH_89959"/>
<dbReference type="HOGENOM" id="CLU_551170_0_0_1"/>
<gene>
    <name evidence="2" type="ORF">MYCTH_89959</name>
</gene>
<feature type="compositionally biased region" description="Low complexity" evidence="1">
    <location>
        <begin position="305"/>
        <end position="315"/>
    </location>
</feature>
<proteinExistence type="predicted"/>
<dbReference type="Proteomes" id="UP000007322">
    <property type="component" value="Chromosome 6"/>
</dbReference>
<reference evidence="2 3" key="1">
    <citation type="journal article" date="2011" name="Nat. Biotechnol.">
        <title>Comparative genomic analysis of the thermophilic biomass-degrading fungi Myceliophthora thermophila and Thielavia terrestris.</title>
        <authorList>
            <person name="Berka R.M."/>
            <person name="Grigoriev I.V."/>
            <person name="Otillar R."/>
            <person name="Salamov A."/>
            <person name="Grimwood J."/>
            <person name="Reid I."/>
            <person name="Ishmael N."/>
            <person name="John T."/>
            <person name="Darmond C."/>
            <person name="Moisan M.-C."/>
            <person name="Henrissat B."/>
            <person name="Coutinho P.M."/>
            <person name="Lombard V."/>
            <person name="Natvig D.O."/>
            <person name="Lindquist E."/>
            <person name="Schmutz J."/>
            <person name="Lucas S."/>
            <person name="Harris P."/>
            <person name="Powlowski J."/>
            <person name="Bellemare A."/>
            <person name="Taylor D."/>
            <person name="Butler G."/>
            <person name="de Vries R.P."/>
            <person name="Allijn I.E."/>
            <person name="van den Brink J."/>
            <person name="Ushinsky S."/>
            <person name="Storms R."/>
            <person name="Powell A.J."/>
            <person name="Paulsen I.T."/>
            <person name="Elbourne L.D.H."/>
            <person name="Baker S.E."/>
            <person name="Magnuson J."/>
            <person name="LaBoissiere S."/>
            <person name="Clutterbuck A.J."/>
            <person name="Martinez D."/>
            <person name="Wogulis M."/>
            <person name="de Leon A.L."/>
            <person name="Rey M.W."/>
            <person name="Tsang A."/>
        </authorList>
    </citation>
    <scope>NUCLEOTIDE SEQUENCE [LARGE SCALE GENOMIC DNA]</scope>
    <source>
        <strain evidence="3">ATCC 42464 / BCRC 31852 / DSM 1799</strain>
    </source>
</reference>